<dbReference type="GO" id="GO:0009055">
    <property type="term" value="F:electron transfer activity"/>
    <property type="evidence" value="ECO:0007669"/>
    <property type="project" value="InterPro"/>
</dbReference>
<dbReference type="Pfam" id="PF07587">
    <property type="entry name" value="PSD1"/>
    <property type="match status" value="1"/>
</dbReference>
<dbReference type="InterPro" id="IPR022655">
    <property type="entry name" value="DUF1553"/>
</dbReference>
<feature type="domain" description="Cytochrome C Planctomycete-type" evidence="3">
    <location>
        <begin position="85"/>
        <end position="140"/>
    </location>
</feature>
<dbReference type="GO" id="GO:0020037">
    <property type="term" value="F:heme binding"/>
    <property type="evidence" value="ECO:0007669"/>
    <property type="project" value="InterPro"/>
</dbReference>
<gene>
    <name evidence="4" type="ORF">Pla52o_21810</name>
</gene>
<comment type="caution">
    <text evidence="4">The sequence shown here is derived from an EMBL/GenBank/DDBJ whole genome shotgun (WGS) entry which is preliminary data.</text>
</comment>
<sequence>MRRTATKKQSRWHWAIGTRLARPPQGDAPFGIDYHTCMTHPPSPHLIHGVLLVLVSSAFSAPARLNAEDELSFNRDVRPVLASQCFACHGPDEVHREADLRLDIDEAAIEHGVIQPGDPDASELVRRLFSSDEDEVMPPPHAGTLKPEQKKLLRDWVQSGAKYDKHWAFTPPTRPTVPSRRGVTTVSQPDWGRNAIDAFVLDQLNREGISPSPEADPMTLVRRLYIDLIGLPPTPEQADAFVASNDPHAYEALVDELLQSPRYGEHWALPWLDLARYADTNGYEKDRERSIWPYRDWVIRAINEDMPYDEFSIAQLAGDRLPGKNPDDLIATGFHRNTMLNEEGGIDPLEYRYLAMVDRVATTGIVWLGLTTGCAQCHTHKFDPITHTDYFRLMALLNNADEPDFAIPDPKREQQRSETLAQIERLESQLADAFPVGEDKSATFEREFAKWIRRQESVATPWQVITPTEMKSNLPRLEPLDDGSVFASGDATKRDQYELTFAIQQSDLPITAIRLEALTDDRLPERGPGLAFYEGRKGDFFVSELNATLGNDPLSFGEVSHTYNMTNDGDPKVRADNVFDGDGSTGWQPGNHKGERLQLVMNLQQPIETPGDLRIRLLFERHYVASLGRFRFAITRKPGAVASQLSEAAETILASSEDDKEQSEMLRREFLRTTPLLAEARKPIDALRAKMPEPTTTLVMQERPADHPRPTFRHHRGEYLSPREQVRPGMLSVFVDDEDHSPENRLELARWLVSDVNPLVARVTVNRAWRSLFGAGLVRSNDDFGVQSEPPTHPELLDWLSVQLIENGWSIKGLHRLIVMSDTYRQDSKGTAALVQRDPDNRLLARGARYRVNGETVRDMMLRGSGLLSEKMYGPGVFPPQPPSVTGLAYGNFEWNTAKDADRFRRSIYTFKKRTAAFAAYTVFDAPTGEECIPQRNRSNTPLQALTVLNDEMYLEMARALANRTVAKHASEVGSDSPAEIATSMFRQILTRPPTTDEVELLTAYFDAQKQRLDAGRLVASEIGGDKNATSDIAAWSMVARVIMNLDEAVTRP</sequence>
<reference evidence="4 5" key="1">
    <citation type="submission" date="2019-02" db="EMBL/GenBank/DDBJ databases">
        <title>Deep-cultivation of Planctomycetes and their phenomic and genomic characterization uncovers novel biology.</title>
        <authorList>
            <person name="Wiegand S."/>
            <person name="Jogler M."/>
            <person name="Boedeker C."/>
            <person name="Pinto D."/>
            <person name="Vollmers J."/>
            <person name="Rivas-Marin E."/>
            <person name="Kohn T."/>
            <person name="Peeters S.H."/>
            <person name="Heuer A."/>
            <person name="Rast P."/>
            <person name="Oberbeckmann S."/>
            <person name="Bunk B."/>
            <person name="Jeske O."/>
            <person name="Meyerdierks A."/>
            <person name="Storesund J.E."/>
            <person name="Kallscheuer N."/>
            <person name="Luecker S."/>
            <person name="Lage O.M."/>
            <person name="Pohl T."/>
            <person name="Merkel B.J."/>
            <person name="Hornburger P."/>
            <person name="Mueller R.-W."/>
            <person name="Bruemmer F."/>
            <person name="Labrenz M."/>
            <person name="Spormann A.M."/>
            <person name="Op Den Camp H."/>
            <person name="Overmann J."/>
            <person name="Amann R."/>
            <person name="Jetten M.S.M."/>
            <person name="Mascher T."/>
            <person name="Medema M.H."/>
            <person name="Devos D.P."/>
            <person name="Kaster A.-K."/>
            <person name="Ovreas L."/>
            <person name="Rohde M."/>
            <person name="Galperin M.Y."/>
            <person name="Jogler C."/>
        </authorList>
    </citation>
    <scope>NUCLEOTIDE SEQUENCE [LARGE SCALE GENOMIC DNA]</scope>
    <source>
        <strain evidence="4 5">Pla52o</strain>
    </source>
</reference>
<dbReference type="SUPFAM" id="SSF46626">
    <property type="entry name" value="Cytochrome c"/>
    <property type="match status" value="1"/>
</dbReference>
<protein>
    <submittedName>
        <fullName evidence="4">Planctomycete cytochrome C</fullName>
    </submittedName>
</protein>
<dbReference type="InterPro" id="IPR036909">
    <property type="entry name" value="Cyt_c-like_dom_sf"/>
</dbReference>
<dbReference type="EMBL" id="SJPT01000003">
    <property type="protein sequence ID" value="TWU24255.1"/>
    <property type="molecule type" value="Genomic_DNA"/>
</dbReference>
<feature type="domain" description="DUF1549" evidence="1">
    <location>
        <begin position="196"/>
        <end position="401"/>
    </location>
</feature>
<dbReference type="Pfam" id="PF07583">
    <property type="entry name" value="PSCyt2"/>
    <property type="match status" value="1"/>
</dbReference>
<evidence type="ECO:0000259" key="3">
    <source>
        <dbReference type="Pfam" id="PF07635"/>
    </source>
</evidence>
<dbReference type="InterPro" id="IPR011429">
    <property type="entry name" value="Cyt_c_Planctomycete-type"/>
</dbReference>
<name>A0A5C6CJI0_9BACT</name>
<evidence type="ECO:0000313" key="5">
    <source>
        <dbReference type="Proteomes" id="UP000316304"/>
    </source>
</evidence>
<evidence type="ECO:0000313" key="4">
    <source>
        <dbReference type="EMBL" id="TWU24255.1"/>
    </source>
</evidence>
<feature type="domain" description="DUF1553" evidence="2">
    <location>
        <begin position="744"/>
        <end position="1005"/>
    </location>
</feature>
<organism evidence="4 5">
    <name type="scientific">Novipirellula galeiformis</name>
    <dbReference type="NCBI Taxonomy" id="2528004"/>
    <lineage>
        <taxon>Bacteria</taxon>
        <taxon>Pseudomonadati</taxon>
        <taxon>Planctomycetota</taxon>
        <taxon>Planctomycetia</taxon>
        <taxon>Pirellulales</taxon>
        <taxon>Pirellulaceae</taxon>
        <taxon>Novipirellula</taxon>
    </lineage>
</organism>
<dbReference type="PANTHER" id="PTHR35889:SF3">
    <property type="entry name" value="F-BOX DOMAIN-CONTAINING PROTEIN"/>
    <property type="match status" value="1"/>
</dbReference>
<keyword evidence="5" id="KW-1185">Reference proteome</keyword>
<evidence type="ECO:0000259" key="1">
    <source>
        <dbReference type="Pfam" id="PF07583"/>
    </source>
</evidence>
<proteinExistence type="predicted"/>
<dbReference type="OrthoDB" id="127107at2"/>
<dbReference type="Pfam" id="PF07635">
    <property type="entry name" value="PSCyt1"/>
    <property type="match status" value="1"/>
</dbReference>
<dbReference type="Proteomes" id="UP000316304">
    <property type="component" value="Unassembled WGS sequence"/>
</dbReference>
<evidence type="ECO:0000259" key="2">
    <source>
        <dbReference type="Pfam" id="PF07587"/>
    </source>
</evidence>
<dbReference type="AlphaFoldDB" id="A0A5C6CJI0"/>
<accession>A0A5C6CJI0</accession>
<dbReference type="PANTHER" id="PTHR35889">
    <property type="entry name" value="CYCLOINULO-OLIGOSACCHARIDE FRUCTANOTRANSFERASE-RELATED"/>
    <property type="match status" value="1"/>
</dbReference>
<dbReference type="InterPro" id="IPR011444">
    <property type="entry name" value="DUF1549"/>
</dbReference>